<dbReference type="EMBL" id="DF384213">
    <property type="protein sequence ID" value="GAE01017.1"/>
    <property type="molecule type" value="Genomic_DNA"/>
</dbReference>
<sequence>MNVFHLLPIGISYFEISDIEEKQLEKEYKKFISNIKRLDCTDLKEESFTAKIELDLFSIGFRANKEISVFLKYKNYILEKKEMDPYDPLKKICIDTGNEKLNLILELVSLKPYKIKISGDLYHKCDRKWEVKKFNQIIVL</sequence>
<gene>
    <name evidence="1" type="ORF">CBO05C_0707</name>
</gene>
<name>A0A0S6U0M9_CLOBO</name>
<dbReference type="RefSeq" id="WP_030033474.1">
    <property type="nucleotide sequence ID" value="NZ_DF384213.1"/>
</dbReference>
<accession>A0A0S6U0M9</accession>
<reference evidence="1" key="1">
    <citation type="submission" date="2013-10" db="EMBL/GenBank/DDBJ databases">
        <title>Draft genome sequence of Clostridium botulinum type B strain Osaka05.</title>
        <authorList>
            <person name="Sakaguchi Y."/>
            <person name="Hosomi K."/>
            <person name="Uchiyama J."/>
            <person name="Ogura Y."/>
            <person name="Sakaguchi M."/>
            <person name="Kohda T."/>
            <person name="Mukamoto M."/>
            <person name="Misawa N."/>
            <person name="Matsuzaki S."/>
            <person name="Hayashi T."/>
            <person name="Kozaki S."/>
        </authorList>
    </citation>
    <scope>NUCLEOTIDE SEQUENCE</scope>
    <source>
        <strain evidence="1">Osaka05</strain>
    </source>
</reference>
<dbReference type="Proteomes" id="UP000054164">
    <property type="component" value="Unassembled WGS sequence"/>
</dbReference>
<protein>
    <submittedName>
        <fullName evidence="1">Uncharacterized protein</fullName>
    </submittedName>
</protein>
<organism evidence="1">
    <name type="scientific">Clostridium botulinum B str. Osaka05</name>
    <dbReference type="NCBI Taxonomy" id="1407017"/>
    <lineage>
        <taxon>Bacteria</taxon>
        <taxon>Bacillati</taxon>
        <taxon>Bacillota</taxon>
        <taxon>Clostridia</taxon>
        <taxon>Eubacteriales</taxon>
        <taxon>Clostridiaceae</taxon>
        <taxon>Clostridium</taxon>
    </lineage>
</organism>
<proteinExistence type="predicted"/>
<dbReference type="HOGENOM" id="CLU_1831617_0_0_9"/>
<dbReference type="AlphaFoldDB" id="A0A0S6U0M9"/>
<evidence type="ECO:0000313" key="1">
    <source>
        <dbReference type="EMBL" id="GAE01017.1"/>
    </source>
</evidence>